<dbReference type="Gene3D" id="1.10.340.30">
    <property type="entry name" value="Hypothetical protein, domain 2"/>
    <property type="match status" value="1"/>
</dbReference>
<evidence type="ECO:0000313" key="7">
    <source>
        <dbReference type="Proteomes" id="UP001600165"/>
    </source>
</evidence>
<organism evidence="6 7">
    <name type="scientific">Almyronema epifaneia S1</name>
    <dbReference type="NCBI Taxonomy" id="2991925"/>
    <lineage>
        <taxon>Bacteria</taxon>
        <taxon>Bacillati</taxon>
        <taxon>Cyanobacteriota</taxon>
        <taxon>Cyanophyceae</taxon>
        <taxon>Nodosilineales</taxon>
        <taxon>Nodosilineaceae</taxon>
        <taxon>Almyronema</taxon>
        <taxon>Almyronema epifaneia</taxon>
    </lineage>
</organism>
<evidence type="ECO:0000256" key="2">
    <source>
        <dbReference type="ARBA" id="ARBA00012000"/>
    </source>
</evidence>
<evidence type="ECO:0000259" key="5">
    <source>
        <dbReference type="SMART" id="SM00478"/>
    </source>
</evidence>
<dbReference type="InterPro" id="IPR003265">
    <property type="entry name" value="HhH-GPD_domain"/>
</dbReference>
<dbReference type="InterPro" id="IPR011257">
    <property type="entry name" value="DNA_glycosylase"/>
</dbReference>
<dbReference type="EMBL" id="JBHZOL010000004">
    <property type="protein sequence ID" value="MFE4104770.1"/>
    <property type="molecule type" value="Genomic_DNA"/>
</dbReference>
<feature type="domain" description="HhH-GPD" evidence="5">
    <location>
        <begin position="47"/>
        <end position="202"/>
    </location>
</feature>
<dbReference type="EC" id="3.2.2.21" evidence="2"/>
<dbReference type="Gene3D" id="1.10.1670.40">
    <property type="match status" value="1"/>
</dbReference>
<evidence type="ECO:0000256" key="1">
    <source>
        <dbReference type="ARBA" id="ARBA00000086"/>
    </source>
</evidence>
<proteinExistence type="predicted"/>
<reference evidence="6 7" key="1">
    <citation type="submission" date="2024-10" db="EMBL/GenBank/DDBJ databases">
        <authorList>
            <person name="Ratan Roy A."/>
            <person name="Morales Sandoval P.H."/>
            <person name="De Los Santos Villalobos S."/>
            <person name="Chakraborty S."/>
            <person name="Mukherjee J."/>
        </authorList>
    </citation>
    <scope>NUCLEOTIDE SEQUENCE [LARGE SCALE GENOMIC DNA]</scope>
    <source>
        <strain evidence="6 7">S1</strain>
    </source>
</reference>
<dbReference type="Pfam" id="PF00730">
    <property type="entry name" value="HhH-GPD"/>
    <property type="match status" value="1"/>
</dbReference>
<dbReference type="PANTHER" id="PTHR43003:SF5">
    <property type="entry name" value="DNA-3-METHYLADENINE GLYCOSYLASE"/>
    <property type="match status" value="1"/>
</dbReference>
<evidence type="ECO:0000256" key="3">
    <source>
        <dbReference type="ARBA" id="ARBA00022763"/>
    </source>
</evidence>
<protein>
    <recommendedName>
        <fullName evidence="2">DNA-3-methyladenine glycosylase II</fullName>
        <ecNumber evidence="2">3.2.2.21</ecNumber>
    </recommendedName>
</protein>
<keyword evidence="3" id="KW-0227">DNA damage</keyword>
<dbReference type="SMART" id="SM00478">
    <property type="entry name" value="ENDO3c"/>
    <property type="match status" value="1"/>
</dbReference>
<keyword evidence="4" id="KW-0234">DNA repair</keyword>
<comment type="caution">
    <text evidence="6">The sequence shown here is derived from an EMBL/GenBank/DDBJ whole genome shotgun (WGS) entry which is preliminary data.</text>
</comment>
<gene>
    <name evidence="6" type="ORF">ACFVKH_00680</name>
</gene>
<dbReference type="PANTHER" id="PTHR43003">
    <property type="entry name" value="DNA-3-METHYLADENINE GLYCOSYLASE"/>
    <property type="match status" value="1"/>
</dbReference>
<evidence type="ECO:0000256" key="4">
    <source>
        <dbReference type="ARBA" id="ARBA00023204"/>
    </source>
</evidence>
<evidence type="ECO:0000313" key="6">
    <source>
        <dbReference type="EMBL" id="MFE4104770.1"/>
    </source>
</evidence>
<dbReference type="InterPro" id="IPR051912">
    <property type="entry name" value="Alkylbase_DNA_Glycosylase/TA"/>
</dbReference>
<dbReference type="SUPFAM" id="SSF48150">
    <property type="entry name" value="DNA-glycosylase"/>
    <property type="match status" value="1"/>
</dbReference>
<dbReference type="CDD" id="cd00056">
    <property type="entry name" value="ENDO3c"/>
    <property type="match status" value="1"/>
</dbReference>
<dbReference type="Proteomes" id="UP001600165">
    <property type="component" value="Unassembled WGS sequence"/>
</dbReference>
<keyword evidence="7" id="KW-1185">Reference proteome</keyword>
<name>A0ABW6IAS9_9CYAN</name>
<dbReference type="RefSeq" id="WP_377960372.1">
    <property type="nucleotide sequence ID" value="NZ_JBHZOL010000004.1"/>
</dbReference>
<sequence length="213" mass="23237">MQAAKAADHLRQVDIVMAKLVEQFGLLSFQGTRRQPNLLASLVTSIIYQSISVKSANAVYQRFLGLYPETPFPTAERILETAEADLRQVGLSFAKITYLKAVAAKTAAGQLVEASLREASDDAIVQALTQIKGVGQWTAQMCLIFYFQRPDILPSGDLGIRAAIRDLYRLPALPTPPAVAAIGAGWSPYKTTAALYLWCSRGSEHANLLADWL</sequence>
<comment type="catalytic activity">
    <reaction evidence="1">
        <text>Hydrolysis of alkylated DNA, releasing 3-methyladenine, 3-methylguanine, 7-methylguanine and 7-methyladenine.</text>
        <dbReference type="EC" id="3.2.2.21"/>
    </reaction>
</comment>
<accession>A0ABW6IAS9</accession>